<proteinExistence type="predicted"/>
<gene>
    <name evidence="2" type="ORF">I8J32_012180</name>
</gene>
<dbReference type="EMBL" id="CP071518">
    <property type="protein sequence ID" value="QSX77508.1"/>
    <property type="molecule type" value="Genomic_DNA"/>
</dbReference>
<evidence type="ECO:0000313" key="2">
    <source>
        <dbReference type="EMBL" id="QSX77508.1"/>
    </source>
</evidence>
<dbReference type="KEGG" id="lsf:I8J32_012180"/>
<dbReference type="InterPro" id="IPR032466">
    <property type="entry name" value="Metal_Hydrolase"/>
</dbReference>
<reference evidence="2 3" key="1">
    <citation type="submission" date="2021-03" db="EMBL/GenBank/DDBJ databases">
        <title>Lysobacter sp. nov. isolated from soil of gangwondo yeongwol, south Korea.</title>
        <authorList>
            <person name="Kim K.R."/>
            <person name="Kim K.H."/>
            <person name="Jeon C.O."/>
        </authorList>
    </citation>
    <scope>NUCLEOTIDE SEQUENCE [LARGE SCALE GENOMIC DNA]</scope>
    <source>
        <strain evidence="2 3">R19</strain>
    </source>
</reference>
<sequence>MIATTGGCLRAALYAAAAFLTLWRPALACTDSKVLWDFENGSESGWTSTGAAFIGQPMSGAAYRVQDVLNSRQSWPFPTPPRGRAWNTAIHHGFRDNGWISSGFIRPSSSGSVAESSTGSSGRTGQLTSDPFTISCRYLTFLISGKKDPAKLRVQLLVRDDAGSLSYRDGRYSRVALATGRNHPMMRRDWFDANSYRGQTARLEIVDQDTDPQLGHINVDDFRVQDVYPPQQTNKLGTQSVPAIVAAPQPLASPNPLENGWVDRDAPIWGLVDLHTHPMAHLGFGKHVVHGAPDIGSLVPAGTRDCNETDFRSRTIYDALGHDNSTHGGAGVDNPCGNYIRNAAIRILDAANEASSNHGADKLGVGKQPGVAFSAWPAHDDITHQQMWFEWIKRARDGGLRVLVALAINNKTIADISIGNEPKTDYDSARLQIDELKLFVARHSDFMEVAYTPTDLRRIVRSGKLAVVVGVEIDSLLPPLPVGSSAVKMEVIEARIQALVDRGVRYLFPIHLLNNAVGGTATYVDVFNASNRLERGEFWQLECAPEGSKISYRFGIPGPALELMEFALAVADDGGAGVPQIPSCVGGSGHRNTKGLSDLGTTVLTRLMRRGLLLDIDHMSERSANATIALAQQFGYPLNSGHNEPRAHTWNQRAAGRAVTPNENNRTDAQLSALRNLGGMFGVGWGGTDACTYKDRLTYALNQMQRHQVGLGSDVNGLIVHPAPRFGARASPTGGCSSNKLTYEAGAFHGPEQAVSPDSSTVDDGALKVWNYNNEGMAHYGLLPDFLEDLNNVGTDLAPLYGGAESFARMWEQSLRASACVSDAGSPSPSDCTL</sequence>
<dbReference type="RefSeq" id="WP_200612529.1">
    <property type="nucleotide sequence ID" value="NZ_CP071518.1"/>
</dbReference>
<dbReference type="GO" id="GO:0070573">
    <property type="term" value="F:metallodipeptidase activity"/>
    <property type="evidence" value="ECO:0007669"/>
    <property type="project" value="InterPro"/>
</dbReference>
<feature type="chain" id="PRO_5037938198" evidence="1">
    <location>
        <begin position="29"/>
        <end position="834"/>
    </location>
</feature>
<accession>A0A974XZ10</accession>
<dbReference type="Gene3D" id="3.20.20.140">
    <property type="entry name" value="Metal-dependent hydrolases"/>
    <property type="match status" value="1"/>
</dbReference>
<dbReference type="SUPFAM" id="SSF51556">
    <property type="entry name" value="Metallo-dependent hydrolases"/>
    <property type="match status" value="1"/>
</dbReference>
<dbReference type="Proteomes" id="UP000639274">
    <property type="component" value="Chromosome"/>
</dbReference>
<evidence type="ECO:0000313" key="3">
    <source>
        <dbReference type="Proteomes" id="UP000639274"/>
    </source>
</evidence>
<evidence type="ECO:0000256" key="1">
    <source>
        <dbReference type="SAM" id="SignalP"/>
    </source>
</evidence>
<dbReference type="Pfam" id="PF01244">
    <property type="entry name" value="Peptidase_M19"/>
    <property type="match status" value="1"/>
</dbReference>
<dbReference type="GO" id="GO:0006508">
    <property type="term" value="P:proteolysis"/>
    <property type="evidence" value="ECO:0007669"/>
    <property type="project" value="InterPro"/>
</dbReference>
<organism evidence="2 3">
    <name type="scientific">Agrilutibacter solisilvae</name>
    <dbReference type="NCBI Taxonomy" id="2763317"/>
    <lineage>
        <taxon>Bacteria</taxon>
        <taxon>Pseudomonadati</taxon>
        <taxon>Pseudomonadota</taxon>
        <taxon>Gammaproteobacteria</taxon>
        <taxon>Lysobacterales</taxon>
        <taxon>Lysobacteraceae</taxon>
        <taxon>Agrilutibacter</taxon>
    </lineage>
</organism>
<dbReference type="InterPro" id="IPR008257">
    <property type="entry name" value="Pept_M19"/>
</dbReference>
<feature type="signal peptide" evidence="1">
    <location>
        <begin position="1"/>
        <end position="28"/>
    </location>
</feature>
<keyword evidence="1" id="KW-0732">Signal</keyword>
<dbReference type="AlphaFoldDB" id="A0A974XZ10"/>
<protein>
    <submittedName>
        <fullName evidence="2">Membrane dipeptidase</fullName>
    </submittedName>
</protein>
<keyword evidence="3" id="KW-1185">Reference proteome</keyword>
<name>A0A974XZ10_9GAMM</name>